<keyword evidence="6 8" id="KW-0472">Membrane</keyword>
<evidence type="ECO:0000256" key="8">
    <source>
        <dbReference type="SAM" id="Phobius"/>
    </source>
</evidence>
<feature type="compositionally biased region" description="Polar residues" evidence="7">
    <location>
        <begin position="705"/>
        <end position="714"/>
    </location>
</feature>
<comment type="caution">
    <text evidence="9">The sequence shown here is derived from an EMBL/GenBank/DDBJ whole genome shotgun (WGS) entry which is preliminary data.</text>
</comment>
<organism evidence="9 10">
    <name type="scientific">Plakobranchus ocellatus</name>
    <dbReference type="NCBI Taxonomy" id="259542"/>
    <lineage>
        <taxon>Eukaryota</taxon>
        <taxon>Metazoa</taxon>
        <taxon>Spiralia</taxon>
        <taxon>Lophotrochozoa</taxon>
        <taxon>Mollusca</taxon>
        <taxon>Gastropoda</taxon>
        <taxon>Heterobranchia</taxon>
        <taxon>Euthyneura</taxon>
        <taxon>Panpulmonata</taxon>
        <taxon>Sacoglossa</taxon>
        <taxon>Placobranchoidea</taxon>
        <taxon>Plakobranchidae</taxon>
        <taxon>Plakobranchus</taxon>
    </lineage>
</organism>
<dbReference type="InterPro" id="IPR003841">
    <property type="entry name" value="Na/Pi_transpt"/>
</dbReference>
<feature type="transmembrane region" description="Helical" evidence="8">
    <location>
        <begin position="427"/>
        <end position="446"/>
    </location>
</feature>
<dbReference type="AlphaFoldDB" id="A0AAV3ZC24"/>
<feature type="transmembrane region" description="Helical" evidence="8">
    <location>
        <begin position="541"/>
        <end position="564"/>
    </location>
</feature>
<dbReference type="NCBIfam" id="NF037997">
    <property type="entry name" value="Na_Pi_symport"/>
    <property type="match status" value="1"/>
</dbReference>
<feature type="transmembrane region" description="Helical" evidence="8">
    <location>
        <begin position="499"/>
        <end position="521"/>
    </location>
</feature>
<feature type="region of interest" description="Disordered" evidence="7">
    <location>
        <begin position="685"/>
        <end position="768"/>
    </location>
</feature>
<proteinExistence type="inferred from homology"/>
<evidence type="ECO:0000256" key="4">
    <source>
        <dbReference type="ARBA" id="ARBA00022692"/>
    </source>
</evidence>
<evidence type="ECO:0000256" key="3">
    <source>
        <dbReference type="ARBA" id="ARBA00022475"/>
    </source>
</evidence>
<evidence type="ECO:0000256" key="5">
    <source>
        <dbReference type="ARBA" id="ARBA00022989"/>
    </source>
</evidence>
<evidence type="ECO:0000256" key="1">
    <source>
        <dbReference type="ARBA" id="ARBA00004424"/>
    </source>
</evidence>
<evidence type="ECO:0000313" key="9">
    <source>
        <dbReference type="EMBL" id="GFN93139.1"/>
    </source>
</evidence>
<dbReference type="EMBL" id="BLXT01002311">
    <property type="protein sequence ID" value="GFN93139.1"/>
    <property type="molecule type" value="Genomic_DNA"/>
</dbReference>
<comment type="subcellular location">
    <subcellularLocation>
        <location evidence="1">Apical cell membrane</location>
        <topology evidence="1">Multi-pass membrane protein</topology>
    </subcellularLocation>
</comment>
<accession>A0AAV3ZC24</accession>
<keyword evidence="10" id="KW-1185">Reference proteome</keyword>
<dbReference type="Proteomes" id="UP000735302">
    <property type="component" value="Unassembled WGS sequence"/>
</dbReference>
<dbReference type="GO" id="GO:0016324">
    <property type="term" value="C:apical plasma membrane"/>
    <property type="evidence" value="ECO:0007669"/>
    <property type="project" value="UniProtKB-SubCell"/>
</dbReference>
<reference evidence="9 10" key="1">
    <citation type="journal article" date="2021" name="Elife">
        <title>Chloroplast acquisition without the gene transfer in kleptoplastic sea slugs, Plakobranchus ocellatus.</title>
        <authorList>
            <person name="Maeda T."/>
            <person name="Takahashi S."/>
            <person name="Yoshida T."/>
            <person name="Shimamura S."/>
            <person name="Takaki Y."/>
            <person name="Nagai Y."/>
            <person name="Toyoda A."/>
            <person name="Suzuki Y."/>
            <person name="Arimoto A."/>
            <person name="Ishii H."/>
            <person name="Satoh N."/>
            <person name="Nishiyama T."/>
            <person name="Hasebe M."/>
            <person name="Maruyama T."/>
            <person name="Minagawa J."/>
            <person name="Obokata J."/>
            <person name="Shigenobu S."/>
        </authorList>
    </citation>
    <scope>NUCLEOTIDE SEQUENCE [LARGE SCALE GENOMIC DNA]</scope>
</reference>
<gene>
    <name evidence="9" type="ORF">PoB_001964500</name>
</gene>
<sequence>MTPTQPKKDETEMDSDEGCVMALDVNDEARGLSALPAPPAVPPQDDLNGTLPLGSGMLLNSHKDSGFSSRVSEVGEETDRSAASQSLLDQKLARRLTRISECQNEEECKCSPLAVVKVLVKISLVLALLYAFICLLDLLGNAFRLLGGKTAGSVFQDSELLKNPITGLMIGVLATVILQSSSTSSSIVITMVASKILDLRPAIPIIMGANIGTTVTNTLVSLAHSMQRREFKRAFSGAVVHDVFNWLTVLILLPLEHLTGYLYHLTGLIIDSLNMENVKANKQDLLKKLTKPLTSRIVKVDKKVITGIAQGQEEFKNKSLLKVYCSYDKVTSYQLVNQSTVNNETGLPDWTMVNTSFVTKVPVEKCDSLFSKMAWSDTTSGIVLLIASILLLSLCLYSLVKLLHSLLGGQIARALRKTINSDFPSPFGWLTGYVAIVVGAGMTILVQSSSVFTSALTPLVGVGCLKLERMYPLTLGSNIGTTFTGVLAALASSSSTMHIALQLAFCHLFFNITGILIFYPIPKMRRIIIDTAKYLGRTTAYYRWFAIAYLVCMFILFPGFFFVLSLAGKLAFIIVLCVILALAAFVVIVSFMQRSKALHGVLPLCLRNWKFLPKFMRSLEPLDAALQSLGKLFSKCCCCCEQKCSCLAALSEEDLGCIDLDSDSEDTVQISHLSSVVSSKMNLQLSSSYQQGPPEPRRIFGPAGDNSSSQNGKNSVAKKSPSVRRVTYKDAPQEKVALDASQEPLIAANNSSSPESGHTTSNGFLAPHDTIYKPVQSTLSTKDSKKVNVGSDATIVNMSIV</sequence>
<keyword evidence="4 8" id="KW-0812">Transmembrane</keyword>
<dbReference type="PANTHER" id="PTHR10010">
    <property type="entry name" value="SOLUTE CARRIER FAMILY 34 SODIUM PHOSPHATE , MEMBER 2-RELATED"/>
    <property type="match status" value="1"/>
</dbReference>
<feature type="region of interest" description="Disordered" evidence="7">
    <location>
        <begin position="31"/>
        <end position="54"/>
    </location>
</feature>
<evidence type="ECO:0000256" key="6">
    <source>
        <dbReference type="ARBA" id="ARBA00023136"/>
    </source>
</evidence>
<feature type="transmembrane region" description="Helical" evidence="8">
    <location>
        <begin position="475"/>
        <end position="493"/>
    </location>
</feature>
<protein>
    <submittedName>
        <fullName evidence="9">Sodium-dependent phosphate transport protein 2a</fullName>
    </submittedName>
</protein>
<dbReference type="NCBIfam" id="TIGR01013">
    <property type="entry name" value="2a58"/>
    <property type="match status" value="1"/>
</dbReference>
<dbReference type="Pfam" id="PF02690">
    <property type="entry name" value="Na_Pi_cotrans"/>
    <property type="match status" value="2"/>
</dbReference>
<feature type="compositionally biased region" description="Basic and acidic residues" evidence="7">
    <location>
        <begin position="727"/>
        <end position="737"/>
    </location>
</feature>
<keyword evidence="3" id="KW-1003">Cell membrane</keyword>
<evidence type="ECO:0000313" key="10">
    <source>
        <dbReference type="Proteomes" id="UP000735302"/>
    </source>
</evidence>
<feature type="transmembrane region" description="Helical" evidence="8">
    <location>
        <begin position="234"/>
        <end position="255"/>
    </location>
</feature>
<dbReference type="GO" id="GO:0044341">
    <property type="term" value="P:sodium-dependent phosphate transport"/>
    <property type="evidence" value="ECO:0007669"/>
    <property type="project" value="InterPro"/>
</dbReference>
<feature type="transmembrane region" description="Helical" evidence="8">
    <location>
        <begin position="570"/>
        <end position="592"/>
    </location>
</feature>
<keyword evidence="5 8" id="KW-1133">Transmembrane helix</keyword>
<feature type="compositionally biased region" description="Polar residues" evidence="7">
    <location>
        <begin position="748"/>
        <end position="763"/>
    </location>
</feature>
<evidence type="ECO:0000256" key="2">
    <source>
        <dbReference type="ARBA" id="ARBA00005808"/>
    </source>
</evidence>
<dbReference type="PANTHER" id="PTHR10010:SF46">
    <property type="entry name" value="SODIUM-DEPENDENT PHOSPHATE TRANSPORT PROTEIN 2B"/>
    <property type="match status" value="1"/>
</dbReference>
<dbReference type="GO" id="GO:0005436">
    <property type="term" value="F:sodium:phosphate symporter activity"/>
    <property type="evidence" value="ECO:0007669"/>
    <property type="project" value="InterPro"/>
</dbReference>
<feature type="transmembrane region" description="Helical" evidence="8">
    <location>
        <begin position="118"/>
        <end position="139"/>
    </location>
</feature>
<feature type="transmembrane region" description="Helical" evidence="8">
    <location>
        <begin position="202"/>
        <end position="222"/>
    </location>
</feature>
<feature type="transmembrane region" description="Helical" evidence="8">
    <location>
        <begin position="382"/>
        <end position="407"/>
    </location>
</feature>
<comment type="similarity">
    <text evidence="2">Belongs to the SLC34A transporter family.</text>
</comment>
<name>A0AAV3ZC24_9GAST</name>
<evidence type="ECO:0000256" key="7">
    <source>
        <dbReference type="SAM" id="MobiDB-lite"/>
    </source>
</evidence>